<dbReference type="AlphaFoldDB" id="A0A2I0W306"/>
<feature type="region of interest" description="Disordered" evidence="1">
    <location>
        <begin position="47"/>
        <end position="76"/>
    </location>
</feature>
<keyword evidence="3" id="KW-1185">Reference proteome</keyword>
<dbReference type="EMBL" id="KZ502957">
    <property type="protein sequence ID" value="PKU70047.1"/>
    <property type="molecule type" value="Genomic_DNA"/>
</dbReference>
<proteinExistence type="predicted"/>
<reference evidence="2 3" key="2">
    <citation type="journal article" date="2017" name="Nature">
        <title>The Apostasia genome and the evolution of orchids.</title>
        <authorList>
            <person name="Zhang G.Q."/>
            <person name="Liu K.W."/>
            <person name="Li Z."/>
            <person name="Lohaus R."/>
            <person name="Hsiao Y.Y."/>
            <person name="Niu S.C."/>
            <person name="Wang J.Y."/>
            <person name="Lin Y.C."/>
            <person name="Xu Q."/>
            <person name="Chen L.J."/>
            <person name="Yoshida K."/>
            <person name="Fujiwara S."/>
            <person name="Wang Z.W."/>
            <person name="Zhang Y.Q."/>
            <person name="Mitsuda N."/>
            <person name="Wang M."/>
            <person name="Liu G.H."/>
            <person name="Pecoraro L."/>
            <person name="Huang H.X."/>
            <person name="Xiao X.J."/>
            <person name="Lin M."/>
            <person name="Wu X.Y."/>
            <person name="Wu W.L."/>
            <person name="Chen Y.Y."/>
            <person name="Chang S.B."/>
            <person name="Sakamoto S."/>
            <person name="Ohme-Takagi M."/>
            <person name="Yagi M."/>
            <person name="Zeng S.J."/>
            <person name="Shen C.Y."/>
            <person name="Yeh C.M."/>
            <person name="Luo Y.B."/>
            <person name="Tsai W.C."/>
            <person name="Van de Peer Y."/>
            <person name="Liu Z.J."/>
        </authorList>
    </citation>
    <scope>NUCLEOTIDE SEQUENCE [LARGE SCALE GENOMIC DNA]</scope>
    <source>
        <tissue evidence="2">The whole plant</tissue>
    </source>
</reference>
<protein>
    <submittedName>
        <fullName evidence="2">Uncharacterized protein</fullName>
    </submittedName>
</protein>
<sequence length="129" mass="14255">MEEVESLVLESNHSKVVEQGTILSSVVGEPGVLEKENMFFILQKVDKDRKEDNSEGSSMVDKEEGELEDNGIKKKEEDVPKDLKNVIGQGLEALTTFYGVYWWVGSSVSLPPSVKRFSPTSSSSPSSEE</sequence>
<accession>A0A2I0W306</accession>
<reference evidence="2 3" key="1">
    <citation type="journal article" date="2016" name="Sci. Rep.">
        <title>The Dendrobium catenatum Lindl. genome sequence provides insights into polysaccharide synthase, floral development and adaptive evolution.</title>
        <authorList>
            <person name="Zhang G.Q."/>
            <person name="Xu Q."/>
            <person name="Bian C."/>
            <person name="Tsai W.C."/>
            <person name="Yeh C.M."/>
            <person name="Liu K.W."/>
            <person name="Yoshida K."/>
            <person name="Zhang L.S."/>
            <person name="Chang S.B."/>
            <person name="Chen F."/>
            <person name="Shi Y."/>
            <person name="Su Y.Y."/>
            <person name="Zhang Y.Q."/>
            <person name="Chen L.J."/>
            <person name="Yin Y."/>
            <person name="Lin M."/>
            <person name="Huang H."/>
            <person name="Deng H."/>
            <person name="Wang Z.W."/>
            <person name="Zhu S.L."/>
            <person name="Zhao X."/>
            <person name="Deng C."/>
            <person name="Niu S.C."/>
            <person name="Huang J."/>
            <person name="Wang M."/>
            <person name="Liu G.H."/>
            <person name="Yang H.J."/>
            <person name="Xiao X.J."/>
            <person name="Hsiao Y.Y."/>
            <person name="Wu W.L."/>
            <person name="Chen Y.Y."/>
            <person name="Mitsuda N."/>
            <person name="Ohme-Takagi M."/>
            <person name="Luo Y.B."/>
            <person name="Van de Peer Y."/>
            <person name="Liu Z.J."/>
        </authorList>
    </citation>
    <scope>NUCLEOTIDE SEQUENCE [LARGE SCALE GENOMIC DNA]</scope>
    <source>
        <tissue evidence="2">The whole plant</tissue>
    </source>
</reference>
<feature type="compositionally biased region" description="Low complexity" evidence="1">
    <location>
        <begin position="118"/>
        <end position="129"/>
    </location>
</feature>
<name>A0A2I0W306_9ASPA</name>
<evidence type="ECO:0000313" key="3">
    <source>
        <dbReference type="Proteomes" id="UP000233837"/>
    </source>
</evidence>
<gene>
    <name evidence="2" type="ORF">MA16_Dca014493</name>
</gene>
<dbReference type="Proteomes" id="UP000233837">
    <property type="component" value="Unassembled WGS sequence"/>
</dbReference>
<evidence type="ECO:0000313" key="2">
    <source>
        <dbReference type="EMBL" id="PKU70047.1"/>
    </source>
</evidence>
<feature type="region of interest" description="Disordered" evidence="1">
    <location>
        <begin position="109"/>
        <end position="129"/>
    </location>
</feature>
<evidence type="ECO:0000256" key="1">
    <source>
        <dbReference type="SAM" id="MobiDB-lite"/>
    </source>
</evidence>
<organism evidence="2 3">
    <name type="scientific">Dendrobium catenatum</name>
    <dbReference type="NCBI Taxonomy" id="906689"/>
    <lineage>
        <taxon>Eukaryota</taxon>
        <taxon>Viridiplantae</taxon>
        <taxon>Streptophyta</taxon>
        <taxon>Embryophyta</taxon>
        <taxon>Tracheophyta</taxon>
        <taxon>Spermatophyta</taxon>
        <taxon>Magnoliopsida</taxon>
        <taxon>Liliopsida</taxon>
        <taxon>Asparagales</taxon>
        <taxon>Orchidaceae</taxon>
        <taxon>Epidendroideae</taxon>
        <taxon>Malaxideae</taxon>
        <taxon>Dendrobiinae</taxon>
        <taxon>Dendrobium</taxon>
    </lineage>
</organism>